<keyword evidence="6 10" id="KW-0408">Iron</keyword>
<dbReference type="PROSITE" id="PS00641">
    <property type="entry name" value="COMPLEX1_75K_1"/>
    <property type="match status" value="1"/>
</dbReference>
<keyword evidence="10" id="KW-0001">2Fe-2S</keyword>
<evidence type="ECO:0000256" key="2">
    <source>
        <dbReference type="ARBA" id="ARBA00005404"/>
    </source>
</evidence>
<dbReference type="GO" id="GO:0051537">
    <property type="term" value="F:2 iron, 2 sulfur cluster binding"/>
    <property type="evidence" value="ECO:0007669"/>
    <property type="project" value="UniProtKB-UniRule"/>
</dbReference>
<dbReference type="PROSITE" id="PS00642">
    <property type="entry name" value="COMPLEX1_75K_2"/>
    <property type="match status" value="1"/>
</dbReference>
<reference evidence="14" key="1">
    <citation type="journal article" date="2014" name="Int. J. Syst. Evol. Microbiol.">
        <title>Complete genome sequence of Corynebacterium casei LMG S-19264T (=DSM 44701T), isolated from a smear-ripened cheese.</title>
        <authorList>
            <consortium name="US DOE Joint Genome Institute (JGI-PGF)"/>
            <person name="Walter F."/>
            <person name="Albersmeier A."/>
            <person name="Kalinowski J."/>
            <person name="Ruckert C."/>
        </authorList>
    </citation>
    <scope>NUCLEOTIDE SEQUENCE</scope>
    <source>
        <strain evidence="14">CGMCC 1.12426</strain>
    </source>
</reference>
<feature type="domain" description="4Fe-4S His(Cys)3-ligated-type" evidence="13">
    <location>
        <begin position="87"/>
        <end position="126"/>
    </location>
</feature>
<protein>
    <recommendedName>
        <fullName evidence="10">NADH-quinone oxidoreductase</fullName>
        <ecNumber evidence="10">7.1.1.-</ecNumber>
    </recommendedName>
</protein>
<dbReference type="InterPro" id="IPR036010">
    <property type="entry name" value="2Fe-2S_ferredoxin-like_sf"/>
</dbReference>
<dbReference type="AlphaFoldDB" id="A0A916TNA8"/>
<dbReference type="PROSITE" id="PS51669">
    <property type="entry name" value="4FE4S_MOW_BIS_MGD"/>
    <property type="match status" value="1"/>
</dbReference>
<dbReference type="InterPro" id="IPR010228">
    <property type="entry name" value="NADH_UbQ_OxRdtase_Gsu"/>
</dbReference>
<organism evidence="14 15">
    <name type="scientific">Roseibium aquae</name>
    <dbReference type="NCBI Taxonomy" id="1323746"/>
    <lineage>
        <taxon>Bacteria</taxon>
        <taxon>Pseudomonadati</taxon>
        <taxon>Pseudomonadota</taxon>
        <taxon>Alphaproteobacteria</taxon>
        <taxon>Hyphomicrobiales</taxon>
        <taxon>Stappiaceae</taxon>
        <taxon>Roseibium</taxon>
    </lineage>
</organism>
<dbReference type="GO" id="GO:0016651">
    <property type="term" value="F:oxidoreductase activity, acting on NAD(P)H"/>
    <property type="evidence" value="ECO:0007669"/>
    <property type="project" value="InterPro"/>
</dbReference>
<dbReference type="SUPFAM" id="SSF54862">
    <property type="entry name" value="4Fe-4S ferredoxins"/>
    <property type="match status" value="1"/>
</dbReference>
<dbReference type="PROSITE" id="PS51839">
    <property type="entry name" value="4FE4S_HC3"/>
    <property type="match status" value="1"/>
</dbReference>
<evidence type="ECO:0000259" key="13">
    <source>
        <dbReference type="PROSITE" id="PS51839"/>
    </source>
</evidence>
<dbReference type="GO" id="GO:0042773">
    <property type="term" value="P:ATP synthesis coupled electron transport"/>
    <property type="evidence" value="ECO:0007669"/>
    <property type="project" value="InterPro"/>
</dbReference>
<dbReference type="Pfam" id="PF13510">
    <property type="entry name" value="Fer2_4"/>
    <property type="match status" value="1"/>
</dbReference>
<dbReference type="PANTHER" id="PTHR43105">
    <property type="entry name" value="RESPIRATORY NITRATE REDUCTASE"/>
    <property type="match status" value="1"/>
</dbReference>
<dbReference type="PROSITE" id="PS51085">
    <property type="entry name" value="2FE2S_FER_2"/>
    <property type="match status" value="1"/>
</dbReference>
<keyword evidence="15" id="KW-1185">Reference proteome</keyword>
<comment type="cofactor">
    <cofactor evidence="10">
        <name>[2Fe-2S] cluster</name>
        <dbReference type="ChEBI" id="CHEBI:190135"/>
    </cofactor>
    <text evidence="10">Binds 1 [2Fe-2S] cluster per subunit.</text>
</comment>
<dbReference type="InterPro" id="IPR054351">
    <property type="entry name" value="NADH_UbQ_OxRdtase_ferredoxin"/>
</dbReference>
<dbReference type="Pfam" id="PF09326">
    <property type="entry name" value="NADH_dhqG_C"/>
    <property type="match status" value="1"/>
</dbReference>
<evidence type="ECO:0000256" key="1">
    <source>
        <dbReference type="ARBA" id="ARBA00001966"/>
    </source>
</evidence>
<evidence type="ECO:0000259" key="11">
    <source>
        <dbReference type="PROSITE" id="PS51085"/>
    </source>
</evidence>
<dbReference type="NCBIfam" id="TIGR01973">
    <property type="entry name" value="NuoG"/>
    <property type="match status" value="1"/>
</dbReference>
<dbReference type="Gene3D" id="3.40.50.740">
    <property type="match status" value="1"/>
</dbReference>
<dbReference type="PROSITE" id="PS00643">
    <property type="entry name" value="COMPLEX1_75K_3"/>
    <property type="match status" value="1"/>
</dbReference>
<evidence type="ECO:0000259" key="12">
    <source>
        <dbReference type="PROSITE" id="PS51669"/>
    </source>
</evidence>
<dbReference type="PANTHER" id="PTHR43105:SF13">
    <property type="entry name" value="NADH-UBIQUINONE OXIDOREDUCTASE 75 KDA SUBUNIT, MITOCHONDRIAL"/>
    <property type="match status" value="1"/>
</dbReference>
<keyword evidence="7 10" id="KW-0411">Iron-sulfur</keyword>
<evidence type="ECO:0000313" key="15">
    <source>
        <dbReference type="Proteomes" id="UP000605148"/>
    </source>
</evidence>
<keyword evidence="4 10" id="KW-0479">Metal-binding</keyword>
<dbReference type="OrthoDB" id="9816402at2"/>
<dbReference type="InterPro" id="IPR001041">
    <property type="entry name" value="2Fe-2S_ferredoxin-type"/>
</dbReference>
<keyword evidence="10" id="KW-0874">Quinone</keyword>
<evidence type="ECO:0000256" key="4">
    <source>
        <dbReference type="ARBA" id="ARBA00022723"/>
    </source>
</evidence>
<dbReference type="CDD" id="cd00207">
    <property type="entry name" value="fer2"/>
    <property type="match status" value="1"/>
</dbReference>
<comment type="catalytic activity">
    <reaction evidence="9 10">
        <text>a quinone + NADH + 5 H(+)(in) = a quinol + NAD(+) + 4 H(+)(out)</text>
        <dbReference type="Rhea" id="RHEA:57888"/>
        <dbReference type="ChEBI" id="CHEBI:15378"/>
        <dbReference type="ChEBI" id="CHEBI:24646"/>
        <dbReference type="ChEBI" id="CHEBI:57540"/>
        <dbReference type="ChEBI" id="CHEBI:57945"/>
        <dbReference type="ChEBI" id="CHEBI:132124"/>
    </reaction>
</comment>
<dbReference type="Pfam" id="PF10588">
    <property type="entry name" value="NADH-G_4Fe-4S_3"/>
    <property type="match status" value="1"/>
</dbReference>
<dbReference type="GO" id="GO:0016020">
    <property type="term" value="C:membrane"/>
    <property type="evidence" value="ECO:0007669"/>
    <property type="project" value="InterPro"/>
</dbReference>
<evidence type="ECO:0000256" key="8">
    <source>
        <dbReference type="ARBA" id="ARBA00023027"/>
    </source>
</evidence>
<dbReference type="GO" id="GO:0048038">
    <property type="term" value="F:quinone binding"/>
    <property type="evidence" value="ECO:0007669"/>
    <property type="project" value="UniProtKB-UniRule"/>
</dbReference>
<keyword evidence="8 10" id="KW-0520">NAD</keyword>
<dbReference type="Pfam" id="PF00384">
    <property type="entry name" value="Molybdopterin"/>
    <property type="match status" value="1"/>
</dbReference>
<dbReference type="FunFam" id="3.10.20.740:FF:000001">
    <property type="entry name" value="NADH-quinone oxidoreductase subunit G"/>
    <property type="match status" value="1"/>
</dbReference>
<keyword evidence="3 10" id="KW-0004">4Fe-4S</keyword>
<dbReference type="Gene3D" id="3.30.200.210">
    <property type="match status" value="1"/>
</dbReference>
<sequence length="689" mass="74049">MTKLIIDGIEVDVPSDYTLLQACEEAGAEVPRFCYHERLSIAGNCRMCLVEVKGGPPKPTASCAMGVKDLRPGPNGEPPVVLTKSPMVKKAREGVMEFLLINHPLDCPICDQGGECDLQDQAMAYGVDGSRFHENKRAVENKNIGPLIKTIMTRCIHCTRCVRFTTEVAGVTDMGLIGRGEDAEITTYLEAAVSSELQGNAVDLCPVGALTHKPYAFHARPWELTKTESIDVMDAVGSAIRVDTRGREVMRVMPRLNEAVNEEWISDKSRYIWDGLKTQRLDRPYAKKDGRLQPVSWMEAFQIIAEKVKATTPDRIGALAGQLAGVEEMFALKALMHGLGSANTEARFPGSPLHPKNGRASYIFNTTIEGIDEADSLLLIGSNPRHEASVLNARIRKRWVNGDLDVTVVGEQADLTYGAAYAGAGPDSLKELIKSAKQTHKNPMVVVGQGALNRPDGAQILALAAEYARKAGALRTDWNGFNILHTEASLVGALDIGFVPGEGGKDTGAMLEPGGMDVLFLLGVDEVEVPAGAFVVYQGTHGDRGAHRADVILPSAAYTEKSALYVNTEGRVQLAERAGFPPGEAREDWAILRALSAVTGEALPFDSLTELRSKLFEAHPHLSSIDMIEPGAVADIEALADEAASAKPAATPFSNAIADFYLTNPIARASNVMAECSALAQARAAEAAE</sequence>
<evidence type="ECO:0000256" key="5">
    <source>
        <dbReference type="ARBA" id="ARBA00022967"/>
    </source>
</evidence>
<evidence type="ECO:0000256" key="3">
    <source>
        <dbReference type="ARBA" id="ARBA00022485"/>
    </source>
</evidence>
<evidence type="ECO:0000256" key="9">
    <source>
        <dbReference type="ARBA" id="ARBA00047712"/>
    </source>
</evidence>
<name>A0A916TNA8_9HYPH</name>
<dbReference type="CDD" id="cd02773">
    <property type="entry name" value="MopB_Res-Cmplx1_Nad11"/>
    <property type="match status" value="1"/>
</dbReference>
<dbReference type="InterPro" id="IPR000283">
    <property type="entry name" value="NADH_UbQ_OxRdtase_75kDa_su_CS"/>
</dbReference>
<dbReference type="EMBL" id="BMFA01000013">
    <property type="protein sequence ID" value="GGB60575.1"/>
    <property type="molecule type" value="Genomic_DNA"/>
</dbReference>
<dbReference type="EC" id="7.1.1.-" evidence="10"/>
<dbReference type="GO" id="GO:0046872">
    <property type="term" value="F:metal ion binding"/>
    <property type="evidence" value="ECO:0007669"/>
    <property type="project" value="UniProtKB-UniRule"/>
</dbReference>
<evidence type="ECO:0000256" key="10">
    <source>
        <dbReference type="RuleBase" id="RU003525"/>
    </source>
</evidence>
<comment type="caution">
    <text evidence="14">The sequence shown here is derived from an EMBL/GenBank/DDBJ whole genome shotgun (WGS) entry which is preliminary data.</text>
</comment>
<dbReference type="SUPFAM" id="SSF54292">
    <property type="entry name" value="2Fe-2S ferredoxin-like"/>
    <property type="match status" value="1"/>
</dbReference>
<dbReference type="FunFam" id="3.30.200.210:FF:000002">
    <property type="entry name" value="NADH-ubiquinone oxidoreductase 75 kDa subunit"/>
    <property type="match status" value="1"/>
</dbReference>
<evidence type="ECO:0000256" key="6">
    <source>
        <dbReference type="ARBA" id="ARBA00023004"/>
    </source>
</evidence>
<dbReference type="SUPFAM" id="SSF53706">
    <property type="entry name" value="Formate dehydrogenase/DMSO reductase, domains 1-3"/>
    <property type="match status" value="1"/>
</dbReference>
<comment type="function">
    <text evidence="10">NDH-1 shuttles electrons from NADH, via FMN and iron-sulfur (Fe-S) centers, to quinones in the respiratory chain. Couples the redox reaction to proton translocation (for every two electrons transferred, four hydrogen ions are translocated across the cytoplasmic membrane), and thus conserves the redox energy in a proton gradient.</text>
</comment>
<dbReference type="Pfam" id="PF22151">
    <property type="entry name" value="Fer4_NDSU1"/>
    <property type="match status" value="1"/>
</dbReference>
<proteinExistence type="inferred from homology"/>
<dbReference type="Gene3D" id="3.30.70.20">
    <property type="match status" value="1"/>
</dbReference>
<dbReference type="Gene3D" id="3.10.20.740">
    <property type="match status" value="1"/>
</dbReference>
<dbReference type="InterPro" id="IPR015405">
    <property type="entry name" value="NDUFS1-like_C"/>
</dbReference>
<dbReference type="RefSeq" id="WP_150497511.1">
    <property type="nucleotide sequence ID" value="NZ_BMFA01000013.1"/>
</dbReference>
<comment type="similarity">
    <text evidence="2 10">Belongs to the complex I 75 kDa subunit family.</text>
</comment>
<evidence type="ECO:0000256" key="7">
    <source>
        <dbReference type="ARBA" id="ARBA00023014"/>
    </source>
</evidence>
<dbReference type="Pfam" id="PF22117">
    <property type="entry name" value="Fer4_Nqo3"/>
    <property type="match status" value="1"/>
</dbReference>
<evidence type="ECO:0000313" key="14">
    <source>
        <dbReference type="EMBL" id="GGB60575.1"/>
    </source>
</evidence>
<dbReference type="InterPro" id="IPR050123">
    <property type="entry name" value="Prok_molybdopt-oxidoreductase"/>
</dbReference>
<gene>
    <name evidence="14" type="ORF">GCM10011316_35750</name>
</gene>
<keyword evidence="5 10" id="KW-1278">Translocase</keyword>
<dbReference type="SMART" id="SM00929">
    <property type="entry name" value="NADH-G_4Fe-4S_3"/>
    <property type="match status" value="1"/>
</dbReference>
<feature type="domain" description="4Fe-4S Mo/W bis-MGD-type" evidence="12">
    <location>
        <begin position="224"/>
        <end position="280"/>
    </location>
</feature>
<dbReference type="InterPro" id="IPR006656">
    <property type="entry name" value="Mopterin_OxRdtase"/>
</dbReference>
<dbReference type="GO" id="GO:0051539">
    <property type="term" value="F:4 iron, 4 sulfur cluster binding"/>
    <property type="evidence" value="ECO:0007669"/>
    <property type="project" value="UniProtKB-KW"/>
</dbReference>
<feature type="domain" description="2Fe-2S ferredoxin-type" evidence="11">
    <location>
        <begin position="1"/>
        <end position="87"/>
    </location>
</feature>
<dbReference type="Proteomes" id="UP000605148">
    <property type="component" value="Unassembled WGS sequence"/>
</dbReference>
<dbReference type="FunFam" id="3.30.70.20:FF:000002">
    <property type="entry name" value="NADH-ubiquinone oxidoreductase 75 kDa subunit"/>
    <property type="match status" value="1"/>
</dbReference>
<dbReference type="InterPro" id="IPR006963">
    <property type="entry name" value="Mopterin_OxRdtase_4Fe-4S_dom"/>
</dbReference>
<dbReference type="InterPro" id="IPR019574">
    <property type="entry name" value="NADH_UbQ_OxRdtase_Gsu_4Fe4S-bd"/>
</dbReference>
<reference evidence="14" key="2">
    <citation type="submission" date="2020-09" db="EMBL/GenBank/DDBJ databases">
        <authorList>
            <person name="Sun Q."/>
            <person name="Zhou Y."/>
        </authorList>
    </citation>
    <scope>NUCLEOTIDE SEQUENCE</scope>
    <source>
        <strain evidence="14">CGMCC 1.12426</strain>
    </source>
</reference>
<accession>A0A916TNA8</accession>
<comment type="cofactor">
    <cofactor evidence="1 10">
        <name>[4Fe-4S] cluster</name>
        <dbReference type="ChEBI" id="CHEBI:49883"/>
    </cofactor>
</comment>
<dbReference type="GO" id="GO:0008137">
    <property type="term" value="F:NADH dehydrogenase (ubiquinone) activity"/>
    <property type="evidence" value="ECO:0007669"/>
    <property type="project" value="UniProtKB-UniRule"/>
</dbReference>